<proteinExistence type="inferred from homology"/>
<dbReference type="Proteomes" id="UP001201812">
    <property type="component" value="Unassembled WGS sequence"/>
</dbReference>
<evidence type="ECO:0000256" key="4">
    <source>
        <dbReference type="ARBA" id="ARBA00022801"/>
    </source>
</evidence>
<dbReference type="InterPro" id="IPR000819">
    <property type="entry name" value="Peptidase_M17_C"/>
</dbReference>
<dbReference type="GO" id="GO:0006508">
    <property type="term" value="P:proteolysis"/>
    <property type="evidence" value="ECO:0007669"/>
    <property type="project" value="UniProtKB-KW"/>
</dbReference>
<keyword evidence="3" id="KW-0645">Protease</keyword>
<dbReference type="Pfam" id="PF00883">
    <property type="entry name" value="Peptidase_M17"/>
    <property type="match status" value="1"/>
</dbReference>
<evidence type="ECO:0000259" key="5">
    <source>
        <dbReference type="PROSITE" id="PS00631"/>
    </source>
</evidence>
<evidence type="ECO:0000313" key="6">
    <source>
        <dbReference type="EMBL" id="KAI1720776.1"/>
    </source>
</evidence>
<dbReference type="EMBL" id="JAKKPZ010000005">
    <property type="protein sequence ID" value="KAI1720776.1"/>
    <property type="molecule type" value="Genomic_DNA"/>
</dbReference>
<keyword evidence="4" id="KW-0378">Hydrolase</keyword>
<sequence>MSTQASIVQSGLVKLVSASSVNDTNFDGVLVISESLNTLSKYPALKDLHQPIENYSKLHQNFEGGQVSLIPHDAVHSKRVIYSSTGSVTGDFDDVRKFKNAGVAAAKSALSAGIKTPLVVLPPSEHFSNAQLLSLIGVLHGFYVPLNVREAESKKSLIKLANAFQSAFLVCRDVGDSDPVRMAPPRVAEYIQELFKNSAVKVRIESDQEVIRKEYPLVHAVNRSSCDVEAYKARLIWLEYVNEETLRSKEDFETLMMVGKGVTLDTGGTDVKVGGAMFGMSRDKYGSAVVAGFFQALNVLRPKGIKVVAYMCMVRNSVGSNSYTCDEIITSRSGKRIHIYNTDAEGRIAMLEPLTEMRELAMKEKNPHLMTLATLTGHCVLTYGYFSAIMDNGPAKDAHYAEQLQKSGDAYGQPVEISRLKSEDFAFHAAECSAADLRQANTKPSVQTLRGHMTPAAFLMSGSRLDENGLNSPHPLKYTHVDIGSSMGSYPDTTFPAPLLALIAHHILPRVD</sequence>
<organism evidence="6 7">
    <name type="scientific">Ditylenchus destructor</name>
    <dbReference type="NCBI Taxonomy" id="166010"/>
    <lineage>
        <taxon>Eukaryota</taxon>
        <taxon>Metazoa</taxon>
        <taxon>Ecdysozoa</taxon>
        <taxon>Nematoda</taxon>
        <taxon>Chromadorea</taxon>
        <taxon>Rhabditida</taxon>
        <taxon>Tylenchina</taxon>
        <taxon>Tylenchomorpha</taxon>
        <taxon>Sphaerularioidea</taxon>
        <taxon>Anguinidae</taxon>
        <taxon>Anguininae</taxon>
        <taxon>Ditylenchus</taxon>
    </lineage>
</organism>
<reference evidence="6" key="1">
    <citation type="submission" date="2022-01" db="EMBL/GenBank/DDBJ databases">
        <title>Genome Sequence Resource for Two Populations of Ditylenchus destructor, the Migratory Endoparasitic Phytonematode.</title>
        <authorList>
            <person name="Zhang H."/>
            <person name="Lin R."/>
            <person name="Xie B."/>
        </authorList>
    </citation>
    <scope>NUCLEOTIDE SEQUENCE</scope>
    <source>
        <strain evidence="6">BazhouSP</strain>
    </source>
</reference>
<evidence type="ECO:0000256" key="3">
    <source>
        <dbReference type="ARBA" id="ARBA00022670"/>
    </source>
</evidence>
<keyword evidence="2 6" id="KW-0031">Aminopeptidase</keyword>
<evidence type="ECO:0000256" key="1">
    <source>
        <dbReference type="ARBA" id="ARBA00009528"/>
    </source>
</evidence>
<dbReference type="PROSITE" id="PS00631">
    <property type="entry name" value="CYTOSOL_AP"/>
    <property type="match status" value="1"/>
</dbReference>
<dbReference type="InterPro" id="IPR011356">
    <property type="entry name" value="Leucine_aapep/pepB"/>
</dbReference>
<comment type="similarity">
    <text evidence="1">Belongs to the peptidase M17 family.</text>
</comment>
<protein>
    <submittedName>
        <fullName evidence="6">Cytosol aminopeptidase family, catalytic domain-containing protein</fullName>
    </submittedName>
</protein>
<dbReference type="GO" id="GO:0070006">
    <property type="term" value="F:metalloaminopeptidase activity"/>
    <property type="evidence" value="ECO:0007669"/>
    <property type="project" value="InterPro"/>
</dbReference>
<dbReference type="Gene3D" id="3.40.630.10">
    <property type="entry name" value="Zn peptidases"/>
    <property type="match status" value="1"/>
</dbReference>
<feature type="domain" description="Cytosol aminopeptidase" evidence="5">
    <location>
        <begin position="341"/>
        <end position="348"/>
    </location>
</feature>
<dbReference type="GO" id="GO:0005737">
    <property type="term" value="C:cytoplasm"/>
    <property type="evidence" value="ECO:0007669"/>
    <property type="project" value="InterPro"/>
</dbReference>
<comment type="caution">
    <text evidence="6">The sequence shown here is derived from an EMBL/GenBank/DDBJ whole genome shotgun (WGS) entry which is preliminary data.</text>
</comment>
<evidence type="ECO:0000256" key="2">
    <source>
        <dbReference type="ARBA" id="ARBA00022438"/>
    </source>
</evidence>
<evidence type="ECO:0000313" key="7">
    <source>
        <dbReference type="Proteomes" id="UP001201812"/>
    </source>
</evidence>
<dbReference type="AlphaFoldDB" id="A0AAD4RAI9"/>
<dbReference type="PANTHER" id="PTHR11963:SF48">
    <property type="entry name" value="DIPEPTIDASE B, ISOFORM A"/>
    <property type="match status" value="1"/>
</dbReference>
<accession>A0AAD4RAI9</accession>
<dbReference type="PANTHER" id="PTHR11963">
    <property type="entry name" value="LEUCINE AMINOPEPTIDASE-RELATED"/>
    <property type="match status" value="1"/>
</dbReference>
<name>A0AAD4RAI9_9BILA</name>
<dbReference type="SUPFAM" id="SSF53187">
    <property type="entry name" value="Zn-dependent exopeptidases"/>
    <property type="match status" value="1"/>
</dbReference>
<keyword evidence="7" id="KW-1185">Reference proteome</keyword>
<gene>
    <name evidence="6" type="ORF">DdX_05022</name>
</gene>
<dbReference type="GO" id="GO:0030145">
    <property type="term" value="F:manganese ion binding"/>
    <property type="evidence" value="ECO:0007669"/>
    <property type="project" value="InterPro"/>
</dbReference>
<dbReference type="PRINTS" id="PR00481">
    <property type="entry name" value="LAMNOPPTDASE"/>
</dbReference>